<dbReference type="EMBL" id="JAACFV010000124">
    <property type="protein sequence ID" value="KAF7504893.1"/>
    <property type="molecule type" value="Genomic_DNA"/>
</dbReference>
<keyword evidence="3" id="KW-1185">Reference proteome</keyword>
<protein>
    <submittedName>
        <fullName evidence="2">Uncharacterized protein</fullName>
    </submittedName>
</protein>
<accession>A0A8H7A9Y0</accession>
<evidence type="ECO:0000256" key="1">
    <source>
        <dbReference type="SAM" id="MobiDB-lite"/>
    </source>
</evidence>
<proteinExistence type="predicted"/>
<dbReference type="Proteomes" id="UP000606974">
    <property type="component" value="Unassembled WGS sequence"/>
</dbReference>
<name>A0A8H7A9Y0_9EURO</name>
<feature type="region of interest" description="Disordered" evidence="1">
    <location>
        <begin position="1"/>
        <end position="20"/>
    </location>
</feature>
<evidence type="ECO:0000313" key="2">
    <source>
        <dbReference type="EMBL" id="KAF7504893.1"/>
    </source>
</evidence>
<sequence>MHMRDSHVDEREEAAYQKQQIRDMETTVTIYAYPMVAARSRQQPVAQQRVREDTLNTSAGYNIRIQRSVRRKLDEYE</sequence>
<gene>
    <name evidence="2" type="ORF">GJ744_001614</name>
</gene>
<evidence type="ECO:0000313" key="3">
    <source>
        <dbReference type="Proteomes" id="UP000606974"/>
    </source>
</evidence>
<comment type="caution">
    <text evidence="2">The sequence shown here is derived from an EMBL/GenBank/DDBJ whole genome shotgun (WGS) entry which is preliminary data.</text>
</comment>
<organism evidence="2 3">
    <name type="scientific">Endocarpon pusillum</name>
    <dbReference type="NCBI Taxonomy" id="364733"/>
    <lineage>
        <taxon>Eukaryota</taxon>
        <taxon>Fungi</taxon>
        <taxon>Dikarya</taxon>
        <taxon>Ascomycota</taxon>
        <taxon>Pezizomycotina</taxon>
        <taxon>Eurotiomycetes</taxon>
        <taxon>Chaetothyriomycetidae</taxon>
        <taxon>Verrucariales</taxon>
        <taxon>Verrucariaceae</taxon>
        <taxon>Endocarpon</taxon>
    </lineage>
</organism>
<dbReference type="AlphaFoldDB" id="A0A8H7A9Y0"/>
<reference evidence="2" key="1">
    <citation type="submission" date="2020-02" db="EMBL/GenBank/DDBJ databases">
        <authorList>
            <person name="Palmer J.M."/>
        </authorList>
    </citation>
    <scope>NUCLEOTIDE SEQUENCE</scope>
    <source>
        <strain evidence="2">EPUS1.4</strain>
        <tissue evidence="2">Thallus</tissue>
    </source>
</reference>